<comment type="caution">
    <text evidence="1">The sequence shown here is derived from an EMBL/GenBank/DDBJ whole genome shotgun (WGS) entry which is preliminary data.</text>
</comment>
<evidence type="ECO:0000313" key="2">
    <source>
        <dbReference type="Proteomes" id="UP001165584"/>
    </source>
</evidence>
<accession>A0ABT2GVA0</accession>
<sequence>MRSTAIHARKGRSGHWIFDDAFELGRDANWPPRLKQPYLDVSTAIGRVRRNGMPVSPDQVISELPFGFWHQMVSKRQSFLWPDLVAAFPNSPNRSQAAIHDPVVRLRTFRNRIGHHHRICSFDIAGRYADILTIAAYLDTDLSAWIDARSRVARLLGTRP</sequence>
<reference evidence="1" key="1">
    <citation type="submission" date="2022-08" db="EMBL/GenBank/DDBJ databases">
        <authorList>
            <person name="Deng Y."/>
            <person name="Han X.-F."/>
            <person name="Zhang Y.-Q."/>
        </authorList>
    </citation>
    <scope>NUCLEOTIDE SEQUENCE</scope>
    <source>
        <strain evidence="1">CPCC 205763</strain>
    </source>
</reference>
<organism evidence="1 2">
    <name type="scientific">Herbiconiux aconitum</name>
    <dbReference type="NCBI Taxonomy" id="2970913"/>
    <lineage>
        <taxon>Bacteria</taxon>
        <taxon>Bacillati</taxon>
        <taxon>Actinomycetota</taxon>
        <taxon>Actinomycetes</taxon>
        <taxon>Micrococcales</taxon>
        <taxon>Microbacteriaceae</taxon>
        <taxon>Herbiconiux</taxon>
    </lineage>
</organism>
<dbReference type="EMBL" id="JANLCM010000002">
    <property type="protein sequence ID" value="MCS5718816.1"/>
    <property type="molecule type" value="Genomic_DNA"/>
</dbReference>
<protein>
    <recommendedName>
        <fullName evidence="3">Abi-like protein</fullName>
    </recommendedName>
</protein>
<name>A0ABT2GVA0_9MICO</name>
<gene>
    <name evidence="1" type="ORF">N1027_11790</name>
</gene>
<dbReference type="RefSeq" id="WP_259508113.1">
    <property type="nucleotide sequence ID" value="NZ_JANLCM010000002.1"/>
</dbReference>
<evidence type="ECO:0000313" key="1">
    <source>
        <dbReference type="EMBL" id="MCS5718816.1"/>
    </source>
</evidence>
<dbReference type="Proteomes" id="UP001165584">
    <property type="component" value="Unassembled WGS sequence"/>
</dbReference>
<keyword evidence="2" id="KW-1185">Reference proteome</keyword>
<evidence type="ECO:0008006" key="3">
    <source>
        <dbReference type="Google" id="ProtNLM"/>
    </source>
</evidence>
<proteinExistence type="predicted"/>